<feature type="signal peptide" evidence="1">
    <location>
        <begin position="1"/>
        <end position="18"/>
    </location>
</feature>
<name>A0AAE3H906_9BACT</name>
<comment type="caution">
    <text evidence="2">The sequence shown here is derived from an EMBL/GenBank/DDBJ whole genome shotgun (WGS) entry which is preliminary data.</text>
</comment>
<dbReference type="InterPro" id="IPR030916">
    <property type="entry name" value="ELWxxDGT_rpt"/>
</dbReference>
<protein>
    <recommendedName>
        <fullName evidence="4">ELWxxDGT repeat-containing protein</fullName>
    </recommendedName>
</protein>
<dbReference type="Proteomes" id="UP001204144">
    <property type="component" value="Unassembled WGS sequence"/>
</dbReference>
<evidence type="ECO:0000313" key="3">
    <source>
        <dbReference type="Proteomes" id="UP001204144"/>
    </source>
</evidence>
<dbReference type="NCBIfam" id="TIGR04534">
    <property type="entry name" value="ELWxxDGT_rpt"/>
    <property type="match status" value="2"/>
</dbReference>
<reference evidence="2 3" key="1">
    <citation type="submission" date="2018-11" db="EMBL/GenBank/DDBJ databases">
        <title>Novel bacteria species description.</title>
        <authorList>
            <person name="Han J.-H."/>
        </authorList>
    </citation>
    <scope>NUCLEOTIDE SEQUENCE [LARGE SCALE GENOMIC DNA]</scope>
    <source>
        <strain evidence="2 3">KCTC23259</strain>
    </source>
</reference>
<feature type="chain" id="PRO_5041960449" description="ELWxxDGT repeat-containing protein" evidence="1">
    <location>
        <begin position="19"/>
        <end position="1020"/>
    </location>
</feature>
<evidence type="ECO:0000313" key="2">
    <source>
        <dbReference type="EMBL" id="MCP9765630.1"/>
    </source>
</evidence>
<sequence length="1020" mass="112004">MKKNLSLFLLTVAINANAQSFLKIFETSNHSSSPRYGVDANGTLYFTAGQPTNGEVRVWKTDGTDAGTTKITAATGAPVTGPFPHFASLNAVKAFGNKALIVAAPANQNYDHELWVSDGTQAGTFRLADINPGSGDPFIQNLTVLMVGSSTLAFFSAYNPTNGQELWMTNGTQAGTILLKDINPGVGSSNPFGFAVFNNNVYFFANNGTHGSEFWKTDGTTAGTTMVKDIVPGTGSSAPPTSNRNTIIANDFGLYLSVFDNSFPTGVTKLYFSDGSEANTNNLGGYNAPRNFKKFKDRIYLTINESFTNLMYIENSSTINYPQFASMNTGGNVLNADDLTVSGDSLYLTAEFEANERRLFLVNTSIPMIAYLVADLVPSATFNPFPTAANQRKFIPTGNGRMYFLANNNVNGKELWYTDGNWATTKMVRDFKPGSADGSYSYMKMYGNRLYFIADTSDTAAECYYTLNGNTPIKMVNIDPAKGLSNFYPIEVSGGNLYFSAFHPTYGYELYKTNGTTFTLVKDLNTQQNSADFDFFKEKVVLNNKVYFTATDGKLGREIWVTDGKTNQTKIPFEINRYPATEGYSFYPTTYSHYKTSTAIHKIFKINTKLLIFEDRNIWSTDGTANPVLIFSGNNHFSSFTSGFEMNGFLYFDNANKLYRTDGTAAGTTQVGAPDASIPDDYRPIKLLGAVNNKVFFMGYHNTHGWEVFYNDGTIGNVFLLDNLEPGNNTLEVFPISRVVGNKLYFSYYSISEGVVLYVTEGTAATTTKLKVFGMNSSQPDMLTNFLNTHLVFTGDDGTHGLELWKSDGTVAGTNMIIDLDPNASGYPRNQLHSRQFAIYNNHVYFNAYNGTQSGLFKSDLTESGTTYLSEFDGTYAISSDYGVYMSGYTPSTSNELFKIESETNSKRLVADIRGGNQSSNLSEMQLLGDLIIVSNLDAQFKNQLHVFRICPNIAQVSGAQNATATTYAMDMVQSSANLAASTRHIFSASNNILLTPGFQTNPQTVFQTSLQGCVYATQD</sequence>
<dbReference type="AlphaFoldDB" id="A0AAE3H906"/>
<organism evidence="2 3">
    <name type="scientific">Lacihabitans soyangensis</name>
    <dbReference type="NCBI Taxonomy" id="869394"/>
    <lineage>
        <taxon>Bacteria</taxon>
        <taxon>Pseudomonadati</taxon>
        <taxon>Bacteroidota</taxon>
        <taxon>Cytophagia</taxon>
        <taxon>Cytophagales</taxon>
        <taxon>Leadbetterellaceae</taxon>
        <taxon>Lacihabitans</taxon>
    </lineage>
</organism>
<evidence type="ECO:0008006" key="4">
    <source>
        <dbReference type="Google" id="ProtNLM"/>
    </source>
</evidence>
<keyword evidence="3" id="KW-1185">Reference proteome</keyword>
<gene>
    <name evidence="2" type="ORF">EGI31_22065</name>
</gene>
<dbReference type="EMBL" id="RJUF01000185">
    <property type="protein sequence ID" value="MCP9765630.1"/>
    <property type="molecule type" value="Genomic_DNA"/>
</dbReference>
<accession>A0AAE3H906</accession>
<evidence type="ECO:0000256" key="1">
    <source>
        <dbReference type="SAM" id="SignalP"/>
    </source>
</evidence>
<dbReference type="InterPro" id="IPR055015">
    <property type="entry name" value="GCX_COOH"/>
</dbReference>
<keyword evidence="1" id="KW-0732">Signal</keyword>
<dbReference type="RefSeq" id="WP_255039350.1">
    <property type="nucleotide sequence ID" value="NZ_RJUF01000185.1"/>
</dbReference>
<proteinExistence type="predicted"/>
<dbReference type="NCBIfam" id="NF045639">
    <property type="entry name" value="GCX_COOH"/>
    <property type="match status" value="1"/>
</dbReference>